<accession>A0A429ZBX2</accession>
<dbReference type="SUPFAM" id="SSF47413">
    <property type="entry name" value="lambda repressor-like DNA-binding domains"/>
    <property type="match status" value="1"/>
</dbReference>
<dbReference type="InterPro" id="IPR001387">
    <property type="entry name" value="Cro/C1-type_HTH"/>
</dbReference>
<evidence type="ECO:0000313" key="3">
    <source>
        <dbReference type="EMBL" id="RST91199.1"/>
    </source>
</evidence>
<dbReference type="CDD" id="cd00093">
    <property type="entry name" value="HTH_XRE"/>
    <property type="match status" value="1"/>
</dbReference>
<dbReference type="Gene3D" id="1.10.260.40">
    <property type="entry name" value="lambda repressor-like DNA-binding domains"/>
    <property type="match status" value="1"/>
</dbReference>
<reference evidence="3 4" key="1">
    <citation type="submission" date="2017-05" db="EMBL/GenBank/DDBJ databases">
        <title>Vagococcus spp. assemblies.</title>
        <authorList>
            <person name="Gulvik C.A."/>
        </authorList>
    </citation>
    <scope>NUCLEOTIDE SEQUENCE [LARGE SCALE GENOMIC DNA]</scope>
    <source>
        <strain evidence="3 4">NCFB 2777</strain>
    </source>
</reference>
<keyword evidence="4" id="KW-1185">Reference proteome</keyword>
<organism evidence="3 4">
    <name type="scientific">Vagococcus salmoninarum</name>
    <dbReference type="NCBI Taxonomy" id="2739"/>
    <lineage>
        <taxon>Bacteria</taxon>
        <taxon>Bacillati</taxon>
        <taxon>Bacillota</taxon>
        <taxon>Bacilli</taxon>
        <taxon>Lactobacillales</taxon>
        <taxon>Enterococcaceae</taxon>
        <taxon>Vagococcus</taxon>
    </lineage>
</organism>
<keyword evidence="1" id="KW-0238">DNA-binding</keyword>
<dbReference type="EMBL" id="NGJU01000033">
    <property type="protein sequence ID" value="RST91199.1"/>
    <property type="molecule type" value="Genomic_DNA"/>
</dbReference>
<dbReference type="Pfam" id="PF01381">
    <property type="entry name" value="HTH_3"/>
    <property type="match status" value="1"/>
</dbReference>
<dbReference type="InterPro" id="IPR010982">
    <property type="entry name" value="Lambda_DNA-bd_dom_sf"/>
</dbReference>
<dbReference type="AlphaFoldDB" id="A0A429ZBX2"/>
<protein>
    <recommendedName>
        <fullName evidence="2">HTH cro/C1-type domain-containing protein</fullName>
    </recommendedName>
</protein>
<evidence type="ECO:0000256" key="1">
    <source>
        <dbReference type="ARBA" id="ARBA00023125"/>
    </source>
</evidence>
<evidence type="ECO:0000259" key="2">
    <source>
        <dbReference type="PROSITE" id="PS50943"/>
    </source>
</evidence>
<dbReference type="Proteomes" id="UP000287239">
    <property type="component" value="Unassembled WGS sequence"/>
</dbReference>
<comment type="caution">
    <text evidence="3">The sequence shown here is derived from an EMBL/GenBank/DDBJ whole genome shotgun (WGS) entry which is preliminary data.</text>
</comment>
<dbReference type="PROSITE" id="PS50943">
    <property type="entry name" value="HTH_CROC1"/>
    <property type="match status" value="1"/>
</dbReference>
<name>A0A429ZBX2_9ENTE</name>
<dbReference type="OrthoDB" id="4427456at2"/>
<dbReference type="GO" id="GO:0003677">
    <property type="term" value="F:DNA binding"/>
    <property type="evidence" value="ECO:0007669"/>
    <property type="project" value="UniProtKB-KW"/>
</dbReference>
<sequence>MVISFIISKLTLFRRFILNPTFADFLKNKRLISGLSQEAVANQLLITRQSVSKWETSNSIPSLEHLVLLAFLYNFEIEECLIFFK</sequence>
<proteinExistence type="predicted"/>
<gene>
    <name evidence="3" type="ORF">CBF35_14700</name>
</gene>
<dbReference type="PANTHER" id="PTHR46558:SF4">
    <property type="entry name" value="DNA-BIDING PHAGE PROTEIN"/>
    <property type="match status" value="1"/>
</dbReference>
<evidence type="ECO:0000313" key="4">
    <source>
        <dbReference type="Proteomes" id="UP000287239"/>
    </source>
</evidence>
<dbReference type="PANTHER" id="PTHR46558">
    <property type="entry name" value="TRACRIPTIONAL REGULATORY PROTEIN-RELATED-RELATED"/>
    <property type="match status" value="1"/>
</dbReference>
<dbReference type="SMART" id="SM00530">
    <property type="entry name" value="HTH_XRE"/>
    <property type="match status" value="1"/>
</dbReference>
<feature type="domain" description="HTH cro/C1-type" evidence="2">
    <location>
        <begin position="26"/>
        <end position="80"/>
    </location>
</feature>